<dbReference type="PANTHER" id="PTHR21485:SF3">
    <property type="entry name" value="N-ACYLNEURAMINATE CYTIDYLYLTRANSFERASE"/>
    <property type="match status" value="1"/>
</dbReference>
<evidence type="ECO:0000256" key="4">
    <source>
        <dbReference type="ARBA" id="ARBA00022723"/>
    </source>
</evidence>
<evidence type="ECO:0000256" key="7">
    <source>
        <dbReference type="PIRSR" id="PIRSR006118-2"/>
    </source>
</evidence>
<dbReference type="InterPro" id="IPR036412">
    <property type="entry name" value="HAD-like_sf"/>
</dbReference>
<dbReference type="SUPFAM" id="SSF56784">
    <property type="entry name" value="HAD-like"/>
    <property type="match status" value="1"/>
</dbReference>
<dbReference type="EMBL" id="ABIB01000012">
    <property type="protein sequence ID" value="EDP94942.1"/>
    <property type="molecule type" value="Genomic_DNA"/>
</dbReference>
<dbReference type="CDD" id="cd01630">
    <property type="entry name" value="HAD_KDO-like"/>
    <property type="match status" value="1"/>
</dbReference>
<reference evidence="8 9" key="1">
    <citation type="journal article" date="2011" name="J. Bacteriol.">
        <title>Genome sequence of the algicidal bacterium Kordia algicida OT-1.</title>
        <authorList>
            <person name="Lee H.S."/>
            <person name="Kang S.G."/>
            <person name="Kwon K.K."/>
            <person name="Lee J.H."/>
            <person name="Kim S.J."/>
        </authorList>
    </citation>
    <scope>NUCLEOTIDE SEQUENCE [LARGE SCALE GENOMIC DNA]</scope>
    <source>
        <strain evidence="8 9">OT-1</strain>
    </source>
</reference>
<comment type="caution">
    <text evidence="8">The sequence shown here is derived from an EMBL/GenBank/DDBJ whole genome shotgun (WGS) entry which is preliminary data.</text>
</comment>
<dbReference type="eggNOG" id="COG1778">
    <property type="taxonomic scope" value="Bacteria"/>
</dbReference>
<keyword evidence="9" id="KW-1185">Reference proteome</keyword>
<dbReference type="HOGENOM" id="CLU_106694_1_0_10"/>
<comment type="similarity">
    <text evidence="2">Belongs to the KdsC family.</text>
</comment>
<dbReference type="GO" id="GO:0016788">
    <property type="term" value="F:hydrolase activity, acting on ester bonds"/>
    <property type="evidence" value="ECO:0007669"/>
    <property type="project" value="InterPro"/>
</dbReference>
<dbReference type="PIRSF" id="PIRSF006118">
    <property type="entry name" value="KDO8-P_Ptase"/>
    <property type="match status" value="1"/>
</dbReference>
<dbReference type="RefSeq" id="WP_007094365.1">
    <property type="nucleotide sequence ID" value="NZ_CP142125.1"/>
</dbReference>
<dbReference type="InterPro" id="IPR010023">
    <property type="entry name" value="KdsC_fam"/>
</dbReference>
<dbReference type="OrthoDB" id="9805604at2"/>
<dbReference type="GO" id="GO:0046872">
    <property type="term" value="F:metal ion binding"/>
    <property type="evidence" value="ECO:0007669"/>
    <property type="project" value="UniProtKB-KW"/>
</dbReference>
<dbReference type="InterPro" id="IPR023214">
    <property type="entry name" value="HAD_sf"/>
</dbReference>
<feature type="binding site" evidence="7">
    <location>
        <position position="21"/>
    </location>
    <ligand>
        <name>substrate</name>
    </ligand>
</feature>
<feature type="binding site" evidence="7">
    <location>
        <position position="19"/>
    </location>
    <ligand>
        <name>Mg(2+)</name>
        <dbReference type="ChEBI" id="CHEBI:18420"/>
    </ligand>
</feature>
<dbReference type="AlphaFoldDB" id="A9E7X3"/>
<evidence type="ECO:0000256" key="6">
    <source>
        <dbReference type="ARBA" id="ARBA00022842"/>
    </source>
</evidence>
<protein>
    <recommendedName>
        <fullName evidence="10">3-deoxy-D-manno-octulosonate 8-phosphate phosphatase</fullName>
    </recommendedName>
</protein>
<name>A9E7X3_9FLAO</name>
<comment type="subunit">
    <text evidence="3">Homotetramer.</text>
</comment>
<dbReference type="Gene3D" id="3.40.50.1000">
    <property type="entry name" value="HAD superfamily/HAD-like"/>
    <property type="match status" value="1"/>
</dbReference>
<keyword evidence="6 7" id="KW-0460">Magnesium</keyword>
<accession>A9E7X3</accession>
<sequence>MEDKSYKEYLNQITTLIFDVDGVLTDGTVTVTSSGEMLRRMNIKDGYALKTAVIKGYNVCIISGGTNEGVRKRLQGLGITDIYLGAHQKVVQLDEYLTKKNIKLENVLYMGDDIPDVPVLKQVGLSCCPQDAAYEVLEICDYISHVDGGKGAARDVISQVMKVQGTWDENFDAKYD</sequence>
<dbReference type="FunFam" id="3.40.50.1000:FF:000029">
    <property type="entry name" value="3-deoxy-D-manno-octulosonate 8-phosphate phosphatase KdsC"/>
    <property type="match status" value="1"/>
</dbReference>
<evidence type="ECO:0000256" key="3">
    <source>
        <dbReference type="ARBA" id="ARBA00011881"/>
    </source>
</evidence>
<dbReference type="SFLD" id="SFLDS00003">
    <property type="entry name" value="Haloacid_Dehalogenase"/>
    <property type="match status" value="1"/>
</dbReference>
<dbReference type="GO" id="GO:0008781">
    <property type="term" value="F:N-acylneuraminate cytidylyltransferase activity"/>
    <property type="evidence" value="ECO:0007669"/>
    <property type="project" value="TreeGrafter"/>
</dbReference>
<comment type="cofactor">
    <cofactor evidence="1 7">
        <name>Mg(2+)</name>
        <dbReference type="ChEBI" id="CHEBI:18420"/>
    </cofactor>
</comment>
<evidence type="ECO:0000313" key="9">
    <source>
        <dbReference type="Proteomes" id="UP000002945"/>
    </source>
</evidence>
<gene>
    <name evidence="8" type="ORF">KAOT1_09014</name>
</gene>
<evidence type="ECO:0000256" key="5">
    <source>
        <dbReference type="ARBA" id="ARBA00022801"/>
    </source>
</evidence>
<dbReference type="Pfam" id="PF08282">
    <property type="entry name" value="Hydrolase_3"/>
    <property type="match status" value="1"/>
</dbReference>
<dbReference type="Proteomes" id="UP000002945">
    <property type="component" value="Unassembled WGS sequence"/>
</dbReference>
<organism evidence="8 9">
    <name type="scientific">Kordia algicida OT-1</name>
    <dbReference type="NCBI Taxonomy" id="391587"/>
    <lineage>
        <taxon>Bacteria</taxon>
        <taxon>Pseudomonadati</taxon>
        <taxon>Bacteroidota</taxon>
        <taxon>Flavobacteriia</taxon>
        <taxon>Flavobacteriales</taxon>
        <taxon>Flavobacteriaceae</taxon>
        <taxon>Kordia</taxon>
    </lineage>
</organism>
<keyword evidence="4 7" id="KW-0479">Metal-binding</keyword>
<evidence type="ECO:0000256" key="2">
    <source>
        <dbReference type="ARBA" id="ARBA00005893"/>
    </source>
</evidence>
<proteinExistence type="inferred from homology"/>
<feature type="binding site" evidence="7">
    <location>
        <position position="112"/>
    </location>
    <ligand>
        <name>Mg(2+)</name>
        <dbReference type="ChEBI" id="CHEBI:18420"/>
    </ligand>
</feature>
<evidence type="ECO:0008006" key="10">
    <source>
        <dbReference type="Google" id="ProtNLM"/>
    </source>
</evidence>
<evidence type="ECO:0000256" key="1">
    <source>
        <dbReference type="ARBA" id="ARBA00001946"/>
    </source>
</evidence>
<dbReference type="STRING" id="391587.KAOT1_09014"/>
<dbReference type="PANTHER" id="PTHR21485">
    <property type="entry name" value="HAD SUPERFAMILY MEMBERS CMAS AND KDSC"/>
    <property type="match status" value="1"/>
</dbReference>
<keyword evidence="5" id="KW-0378">Hydrolase</keyword>
<dbReference type="SFLD" id="SFLDG01136">
    <property type="entry name" value="C1.6:_Phosphoserine_Phosphatas"/>
    <property type="match status" value="1"/>
</dbReference>
<dbReference type="NCBIfam" id="TIGR01670">
    <property type="entry name" value="KdsC-phosphatas"/>
    <property type="match status" value="1"/>
</dbReference>
<dbReference type="InterPro" id="IPR050793">
    <property type="entry name" value="CMP-NeuNAc_synthase"/>
</dbReference>
<dbReference type="SFLD" id="SFLDG01138">
    <property type="entry name" value="C1.6.2:_Deoxy-d-mannose-octulo"/>
    <property type="match status" value="1"/>
</dbReference>
<evidence type="ECO:0000313" key="8">
    <source>
        <dbReference type="EMBL" id="EDP94942.1"/>
    </source>
</evidence>